<evidence type="ECO:0000313" key="2">
    <source>
        <dbReference type="EMBL" id="JAP87711.1"/>
    </source>
</evidence>
<dbReference type="AlphaFoldDB" id="A0A131ZBU0"/>
<reference evidence="2" key="1">
    <citation type="journal article" date="2016" name="Ticks Tick Borne Dis.">
        <title>De novo assembly and annotation of the salivary gland transcriptome of Rhipicephalus appendiculatus male and female ticks during blood feeding.</title>
        <authorList>
            <person name="de Castro M.H."/>
            <person name="de Klerk D."/>
            <person name="Pienaar R."/>
            <person name="Latif A.A."/>
            <person name="Rees D.J."/>
            <person name="Mans B.J."/>
        </authorList>
    </citation>
    <scope>NUCLEOTIDE SEQUENCE</scope>
    <source>
        <tissue evidence="2">Salivary glands</tissue>
    </source>
</reference>
<feature type="signal peptide" evidence="1">
    <location>
        <begin position="1"/>
        <end position="19"/>
    </location>
</feature>
<name>A0A131ZBU0_RHIAP</name>
<organism evidence="2">
    <name type="scientific">Rhipicephalus appendiculatus</name>
    <name type="common">Brown ear tick</name>
    <dbReference type="NCBI Taxonomy" id="34631"/>
    <lineage>
        <taxon>Eukaryota</taxon>
        <taxon>Metazoa</taxon>
        <taxon>Ecdysozoa</taxon>
        <taxon>Arthropoda</taxon>
        <taxon>Chelicerata</taxon>
        <taxon>Arachnida</taxon>
        <taxon>Acari</taxon>
        <taxon>Parasitiformes</taxon>
        <taxon>Ixodida</taxon>
        <taxon>Ixodoidea</taxon>
        <taxon>Ixodidae</taxon>
        <taxon>Rhipicephalinae</taxon>
        <taxon>Rhipicephalus</taxon>
        <taxon>Rhipicephalus</taxon>
    </lineage>
</organism>
<accession>A0A131ZBU0</accession>
<proteinExistence type="predicted"/>
<evidence type="ECO:0008006" key="3">
    <source>
        <dbReference type="Google" id="ProtNLM"/>
    </source>
</evidence>
<evidence type="ECO:0000256" key="1">
    <source>
        <dbReference type="SAM" id="SignalP"/>
    </source>
</evidence>
<feature type="chain" id="PRO_5007287138" description="Secreted protein" evidence="1">
    <location>
        <begin position="20"/>
        <end position="92"/>
    </location>
</feature>
<dbReference type="EMBL" id="GEDV01000846">
    <property type="protein sequence ID" value="JAP87711.1"/>
    <property type="molecule type" value="Transcribed_RNA"/>
</dbReference>
<feature type="non-terminal residue" evidence="2">
    <location>
        <position position="1"/>
    </location>
</feature>
<keyword evidence="1" id="KW-0732">Signal</keyword>
<protein>
    <recommendedName>
        <fullName evidence="3">Secreted protein</fullName>
    </recommendedName>
</protein>
<sequence>FFFFFFCLGYQCRLHCVRACFSLPFLSVHLNSPPPPRLSRCCVFRGLRLFLLHRFLTICCQQCRAAFFVNKNELQVRQHSFYCTISVPLFVE</sequence>